<dbReference type="GO" id="GO:0005737">
    <property type="term" value="C:cytoplasm"/>
    <property type="evidence" value="ECO:0007669"/>
    <property type="project" value="TreeGrafter"/>
</dbReference>
<proteinExistence type="inferred from homology"/>
<dbReference type="EMBL" id="CAEZSL010000016">
    <property type="protein sequence ID" value="CAB4534508.1"/>
    <property type="molecule type" value="Genomic_DNA"/>
</dbReference>
<evidence type="ECO:0000313" key="5">
    <source>
        <dbReference type="EMBL" id="CAB4534508.1"/>
    </source>
</evidence>
<dbReference type="SUPFAM" id="SSF53383">
    <property type="entry name" value="PLP-dependent transferases"/>
    <property type="match status" value="1"/>
</dbReference>
<dbReference type="GO" id="GO:0003962">
    <property type="term" value="F:cystathionine gamma-synthase activity"/>
    <property type="evidence" value="ECO:0007669"/>
    <property type="project" value="TreeGrafter"/>
</dbReference>
<protein>
    <submittedName>
        <fullName evidence="5">Unannotated protein</fullName>
    </submittedName>
</protein>
<dbReference type="Pfam" id="PF01053">
    <property type="entry name" value="Cys_Met_Meta_PP"/>
    <property type="match status" value="1"/>
</dbReference>
<dbReference type="InterPro" id="IPR015421">
    <property type="entry name" value="PyrdxlP-dep_Trfase_major"/>
</dbReference>
<sequence length="362" mass="37995">MTDEKASKSQLSPQTIAVTSGRPLGATDPLNTPIVMASNFRAGPEYARTHGTQTWMALEEAVGTLEGGACLSFSTGMAAASAILFALHPSVVVVPDVSYLGVRALLSDMQDHGHLQVVMVNIVDSARVAQVVTDAASEVGADKVLLWIETPSNPTLDEAELDVLCQMAASMRVRTVVDSTFASPIAQQPLKLGATIVMHSGTKFIGGHSDLMIGLTVTDDPAIHESLIRARTVQGATPGALEAFLALRGLRTLPLRYSASSVNAAVLAQHLSQHSAIEWVKNVGPMLSFIVSGGAVSADAVCAAVQLIVHATSLGGVETTMERRQKYLGDAHVNPGLIRMSVGIEDVQDIWSDLQSALGSAL</sequence>
<name>A0A6J6B7Z8_9ZZZZ</name>
<evidence type="ECO:0000256" key="4">
    <source>
        <dbReference type="SAM" id="MobiDB-lite"/>
    </source>
</evidence>
<dbReference type="PIRSF" id="PIRSF001434">
    <property type="entry name" value="CGS"/>
    <property type="match status" value="1"/>
</dbReference>
<comment type="similarity">
    <text evidence="2">Belongs to the trans-sulfuration enzymes family.</text>
</comment>
<accession>A0A6J6B7Z8</accession>
<dbReference type="GO" id="GO:0019346">
    <property type="term" value="P:transsulfuration"/>
    <property type="evidence" value="ECO:0007669"/>
    <property type="project" value="InterPro"/>
</dbReference>
<keyword evidence="3" id="KW-0663">Pyridoxal phosphate</keyword>
<dbReference type="InterPro" id="IPR015424">
    <property type="entry name" value="PyrdxlP-dep_Trfase"/>
</dbReference>
<dbReference type="PANTHER" id="PTHR11808:SF15">
    <property type="entry name" value="CYSTATHIONINE GAMMA-LYASE"/>
    <property type="match status" value="1"/>
</dbReference>
<dbReference type="AlphaFoldDB" id="A0A6J6B7Z8"/>
<evidence type="ECO:0000256" key="2">
    <source>
        <dbReference type="ARBA" id="ARBA00009077"/>
    </source>
</evidence>
<dbReference type="InterPro" id="IPR015422">
    <property type="entry name" value="PyrdxlP-dep_Trfase_small"/>
</dbReference>
<dbReference type="PANTHER" id="PTHR11808">
    <property type="entry name" value="TRANS-SULFURATION ENZYME FAMILY MEMBER"/>
    <property type="match status" value="1"/>
</dbReference>
<reference evidence="5" key="1">
    <citation type="submission" date="2020-05" db="EMBL/GenBank/DDBJ databases">
        <authorList>
            <person name="Chiriac C."/>
            <person name="Salcher M."/>
            <person name="Ghai R."/>
            <person name="Kavagutti S V."/>
        </authorList>
    </citation>
    <scope>NUCLEOTIDE SEQUENCE</scope>
</reference>
<evidence type="ECO:0000256" key="1">
    <source>
        <dbReference type="ARBA" id="ARBA00001933"/>
    </source>
</evidence>
<evidence type="ECO:0000256" key="3">
    <source>
        <dbReference type="ARBA" id="ARBA00022898"/>
    </source>
</evidence>
<dbReference type="Gene3D" id="3.90.1150.10">
    <property type="entry name" value="Aspartate Aminotransferase, domain 1"/>
    <property type="match status" value="1"/>
</dbReference>
<feature type="compositionally biased region" description="Polar residues" evidence="4">
    <location>
        <begin position="8"/>
        <end position="18"/>
    </location>
</feature>
<dbReference type="GO" id="GO:0030170">
    <property type="term" value="F:pyridoxal phosphate binding"/>
    <property type="evidence" value="ECO:0007669"/>
    <property type="project" value="InterPro"/>
</dbReference>
<comment type="cofactor">
    <cofactor evidence="1">
        <name>pyridoxal 5'-phosphate</name>
        <dbReference type="ChEBI" id="CHEBI:597326"/>
    </cofactor>
</comment>
<dbReference type="GO" id="GO:0019343">
    <property type="term" value="P:cysteine biosynthetic process via cystathionine"/>
    <property type="evidence" value="ECO:0007669"/>
    <property type="project" value="TreeGrafter"/>
</dbReference>
<dbReference type="GO" id="GO:0004123">
    <property type="term" value="F:cystathionine gamma-lyase activity"/>
    <property type="evidence" value="ECO:0007669"/>
    <property type="project" value="TreeGrafter"/>
</dbReference>
<dbReference type="InterPro" id="IPR000277">
    <property type="entry name" value="Cys/Met-Metab_PyrdxlP-dep_enz"/>
</dbReference>
<feature type="region of interest" description="Disordered" evidence="4">
    <location>
        <begin position="1"/>
        <end position="24"/>
    </location>
</feature>
<organism evidence="5">
    <name type="scientific">freshwater metagenome</name>
    <dbReference type="NCBI Taxonomy" id="449393"/>
    <lineage>
        <taxon>unclassified sequences</taxon>
        <taxon>metagenomes</taxon>
        <taxon>ecological metagenomes</taxon>
    </lineage>
</organism>
<dbReference type="Gene3D" id="3.40.640.10">
    <property type="entry name" value="Type I PLP-dependent aspartate aminotransferase-like (Major domain)"/>
    <property type="match status" value="1"/>
</dbReference>
<gene>
    <name evidence="5" type="ORF">UFOPK1421_00245</name>
</gene>